<keyword evidence="1" id="KW-0812">Transmembrane</keyword>
<reference evidence="3" key="1">
    <citation type="journal article" date="2020" name="New Phytol.">
        <title>Comparative genomics reveals dynamic genome evolution in host specialist ectomycorrhizal fungi.</title>
        <authorList>
            <person name="Lofgren L.A."/>
            <person name="Nguyen N.H."/>
            <person name="Vilgalys R."/>
            <person name="Ruytinx J."/>
            <person name="Liao H.L."/>
            <person name="Branco S."/>
            <person name="Kuo A."/>
            <person name="LaButti K."/>
            <person name="Lipzen A."/>
            <person name="Andreopoulos W."/>
            <person name="Pangilinan J."/>
            <person name="Riley R."/>
            <person name="Hundley H."/>
            <person name="Na H."/>
            <person name="Barry K."/>
            <person name="Grigoriev I.V."/>
            <person name="Stajich J.E."/>
            <person name="Kennedy P.G."/>
        </authorList>
    </citation>
    <scope>NUCLEOTIDE SEQUENCE</scope>
    <source>
        <strain evidence="3">FC203</strain>
    </source>
</reference>
<evidence type="ECO:0000256" key="1">
    <source>
        <dbReference type="SAM" id="Phobius"/>
    </source>
</evidence>
<dbReference type="InterPro" id="IPR045340">
    <property type="entry name" value="DUF6533"/>
</dbReference>
<dbReference type="RefSeq" id="XP_041232372.1">
    <property type="nucleotide sequence ID" value="XM_041376523.1"/>
</dbReference>
<name>A0AAD4EIN3_9AGAM</name>
<feature type="transmembrane region" description="Helical" evidence="1">
    <location>
        <begin position="73"/>
        <end position="94"/>
    </location>
</feature>
<dbReference type="Proteomes" id="UP001195769">
    <property type="component" value="Unassembled WGS sequence"/>
</dbReference>
<dbReference type="EMBL" id="JABBWK010000004">
    <property type="protein sequence ID" value="KAG1906797.1"/>
    <property type="molecule type" value="Genomic_DNA"/>
</dbReference>
<organism evidence="3 4">
    <name type="scientific">Suillus fuscotomentosus</name>
    <dbReference type="NCBI Taxonomy" id="1912939"/>
    <lineage>
        <taxon>Eukaryota</taxon>
        <taxon>Fungi</taxon>
        <taxon>Dikarya</taxon>
        <taxon>Basidiomycota</taxon>
        <taxon>Agaricomycotina</taxon>
        <taxon>Agaricomycetes</taxon>
        <taxon>Agaricomycetidae</taxon>
        <taxon>Boletales</taxon>
        <taxon>Suillineae</taxon>
        <taxon>Suillaceae</taxon>
        <taxon>Suillus</taxon>
    </lineage>
</organism>
<evidence type="ECO:0000259" key="2">
    <source>
        <dbReference type="Pfam" id="PF20151"/>
    </source>
</evidence>
<keyword evidence="1" id="KW-0472">Membrane</keyword>
<dbReference type="Pfam" id="PF20151">
    <property type="entry name" value="DUF6533"/>
    <property type="match status" value="1"/>
</dbReference>
<evidence type="ECO:0000313" key="3">
    <source>
        <dbReference type="EMBL" id="KAG1906797.1"/>
    </source>
</evidence>
<keyword evidence="1" id="KW-1133">Transmembrane helix</keyword>
<gene>
    <name evidence="3" type="ORF">F5891DRAFT_975514</name>
</gene>
<keyword evidence="4" id="KW-1185">Reference proteome</keyword>
<sequence>MAAESIKNEMLQVISGSETRQTIYVGISGFTILVWDHIITSADEIELIWKQPKRTLSASKKAHMSGLMFQNRYLTPLVFIVNLVVSPVTSTSIYPTFMGLHSQDCAASLDLVNIVQVAAILFDMKGPPQL</sequence>
<proteinExistence type="predicted"/>
<dbReference type="GeneID" id="64670821"/>
<dbReference type="AlphaFoldDB" id="A0AAD4EIN3"/>
<feature type="domain" description="DUF6533" evidence="2">
    <location>
        <begin position="24"/>
        <end position="76"/>
    </location>
</feature>
<accession>A0AAD4EIN3</accession>
<comment type="caution">
    <text evidence="3">The sequence shown here is derived from an EMBL/GenBank/DDBJ whole genome shotgun (WGS) entry which is preliminary data.</text>
</comment>
<evidence type="ECO:0000313" key="4">
    <source>
        <dbReference type="Proteomes" id="UP001195769"/>
    </source>
</evidence>
<protein>
    <recommendedName>
        <fullName evidence="2">DUF6533 domain-containing protein</fullName>
    </recommendedName>
</protein>